<dbReference type="InterPro" id="IPR008983">
    <property type="entry name" value="Tumour_necrosis_fac-like_dom"/>
</dbReference>
<evidence type="ECO:0000313" key="2">
    <source>
        <dbReference type="EMBL" id="QDR79492.1"/>
    </source>
</evidence>
<keyword evidence="2" id="KW-0176">Collagen</keyword>
<gene>
    <name evidence="2" type="ORF">SPTER_07670</name>
</gene>
<evidence type="ECO:0000256" key="1">
    <source>
        <dbReference type="SAM" id="MobiDB-lite"/>
    </source>
</evidence>
<keyword evidence="3" id="KW-1185">Reference proteome</keyword>
<dbReference type="PANTHER" id="PTHR24637">
    <property type="entry name" value="COLLAGEN"/>
    <property type="match status" value="1"/>
</dbReference>
<organism evidence="2 3">
    <name type="scientific">Sporomusa termitida</name>
    <dbReference type="NCBI Taxonomy" id="2377"/>
    <lineage>
        <taxon>Bacteria</taxon>
        <taxon>Bacillati</taxon>
        <taxon>Bacillota</taxon>
        <taxon>Negativicutes</taxon>
        <taxon>Selenomonadales</taxon>
        <taxon>Sporomusaceae</taxon>
        <taxon>Sporomusa</taxon>
    </lineage>
</organism>
<dbReference type="KEGG" id="sted:SPTER_07670"/>
<dbReference type="RefSeq" id="WP_211367442.1">
    <property type="nucleotide sequence ID" value="NZ_CP036259.1"/>
</dbReference>
<protein>
    <submittedName>
        <fullName evidence="2">Collagen triple helix repeat (20 copies)</fullName>
    </submittedName>
</protein>
<dbReference type="InterPro" id="IPR008160">
    <property type="entry name" value="Collagen"/>
</dbReference>
<dbReference type="PANTHER" id="PTHR24637:SF421">
    <property type="entry name" value="CUTICLE COLLAGEN DPY-2"/>
    <property type="match status" value="1"/>
</dbReference>
<dbReference type="Pfam" id="PF01391">
    <property type="entry name" value="Collagen"/>
    <property type="match status" value="1"/>
</dbReference>
<dbReference type="AlphaFoldDB" id="A0A517DQ73"/>
<evidence type="ECO:0000313" key="3">
    <source>
        <dbReference type="Proteomes" id="UP000320776"/>
    </source>
</evidence>
<name>A0A517DQ73_9FIRM</name>
<reference evidence="2 3" key="1">
    <citation type="submission" date="2019-02" db="EMBL/GenBank/DDBJ databases">
        <title>Closed genome of Sporomusa termitida DSM 4440.</title>
        <authorList>
            <person name="Poehlein A."/>
            <person name="Daniel R."/>
        </authorList>
    </citation>
    <scope>NUCLEOTIDE SEQUENCE [LARGE SCALE GENOMIC DNA]</scope>
    <source>
        <strain evidence="2 3">DSM 4440</strain>
    </source>
</reference>
<dbReference type="EMBL" id="CP036259">
    <property type="protein sequence ID" value="QDR79492.1"/>
    <property type="molecule type" value="Genomic_DNA"/>
</dbReference>
<dbReference type="Proteomes" id="UP000320776">
    <property type="component" value="Chromosome"/>
</dbReference>
<accession>A0A517DQ73</accession>
<proteinExistence type="predicted"/>
<dbReference type="Gene3D" id="2.60.120.40">
    <property type="match status" value="1"/>
</dbReference>
<feature type="region of interest" description="Disordered" evidence="1">
    <location>
        <begin position="139"/>
        <end position="206"/>
    </location>
</feature>
<sequence length="407" mass="40028">MDTIGLQLQRQLDGIINSGANVIFDNILDSFGLVSYDPATGIITINKAGRYLVNWWVATQSTLGSSGINFAIITSQGAEFSGESPMKIGEVVGFVLLQVDSVPITLRLVNRSLNTAAYSGIVNSKAFLALAEVPQETGVTGATGATGETGAVGATGATGATGETGAVGATGATGATGETGAVGATGATGATGETGAVGATGATGATGETGAVGATGATGATGETGAVGATGATGATGETGATGATGPNVSQEGFSAFIDTFSASNSSQLIDWTVTAPYFDSPNFDEATGNYTVPATGVYSVAATINYSVTAAISISLGAGVNPAFVIRRTSPTTTDLISGLFPLLNVSVTLLTLRTILGNGTVTITGEVQLDAGDVIGLFYVANGLGLAIDIGGASTGTVWSVYRLT</sequence>